<dbReference type="GO" id="GO:0030170">
    <property type="term" value="F:pyridoxal phosphate binding"/>
    <property type="evidence" value="ECO:0007669"/>
    <property type="project" value="UniProtKB-UniRule"/>
</dbReference>
<dbReference type="EMBL" id="SMKU01000004">
    <property type="protein sequence ID" value="TDD96800.1"/>
    <property type="molecule type" value="Genomic_DNA"/>
</dbReference>
<comment type="function">
    <text evidence="2">Pyridoxal 5'-phosphate (PLP)-binding protein, which is involved in PLP homeostasis.</text>
</comment>
<feature type="modified residue" description="N6-(pyridoxal phosphate)lysine" evidence="2 3">
    <location>
        <position position="70"/>
    </location>
</feature>
<protein>
    <recommendedName>
        <fullName evidence="2">Pyridoxal phosphate homeostasis protein</fullName>
        <shortName evidence="2">PLP homeostasis protein</shortName>
    </recommendedName>
</protein>
<dbReference type="Proteomes" id="UP000294513">
    <property type="component" value="Unassembled WGS sequence"/>
</dbReference>
<feature type="domain" description="Alanine racemase N-terminal" evidence="6">
    <location>
        <begin position="76"/>
        <end position="256"/>
    </location>
</feature>
<dbReference type="PANTHER" id="PTHR10146:SF14">
    <property type="entry name" value="PYRIDOXAL PHOSPHATE HOMEOSTASIS PROTEIN"/>
    <property type="match status" value="1"/>
</dbReference>
<dbReference type="Gene3D" id="3.20.20.10">
    <property type="entry name" value="Alanine racemase"/>
    <property type="match status" value="1"/>
</dbReference>
<keyword evidence="1 2" id="KW-0663">Pyridoxal phosphate</keyword>
<evidence type="ECO:0000256" key="3">
    <source>
        <dbReference type="PIRSR" id="PIRSR004848-1"/>
    </source>
</evidence>
<dbReference type="PANTHER" id="PTHR10146">
    <property type="entry name" value="PROLINE SYNTHETASE CO-TRANSCRIBED BACTERIAL HOMOLOG PROTEIN"/>
    <property type="match status" value="1"/>
</dbReference>
<dbReference type="PIRSF" id="PIRSF004848">
    <property type="entry name" value="YBL036c_PLPDEIII"/>
    <property type="match status" value="1"/>
</dbReference>
<dbReference type="NCBIfam" id="TIGR00044">
    <property type="entry name" value="YggS family pyridoxal phosphate-dependent enzyme"/>
    <property type="match status" value="1"/>
</dbReference>
<sequence length="267" mass="28267">MGHMPSPNRAAGASARNSAGNLDRPDRQRWERGGDTEISERVERVRERISAAAARGNRDPGDVTVVAAAKFQPVSAILAAARAGLHDVGENYPQELDGKAPSIPGVRWHLIGRLQRNKVKIAVSRGALLHSLDGLALARALGRRASQAGTTAEALIQVEVTDRSAAHGVPAGDLPGFHAACQEIEGLRIRGLMVMPALGGRPEESRAAFARTAELARVLGPGSRELSMGMSDDFEVAVEEGATLVRVGTAIFGPRPHRSEGSHRSGR</sequence>
<dbReference type="SUPFAM" id="SSF51419">
    <property type="entry name" value="PLP-binding barrel"/>
    <property type="match status" value="1"/>
</dbReference>
<evidence type="ECO:0000313" key="7">
    <source>
        <dbReference type="EMBL" id="TDD96800.1"/>
    </source>
</evidence>
<evidence type="ECO:0000256" key="2">
    <source>
        <dbReference type="HAMAP-Rule" id="MF_02087"/>
    </source>
</evidence>
<reference evidence="7 8" key="1">
    <citation type="submission" date="2019-03" db="EMBL/GenBank/DDBJ databases">
        <title>Draft genome sequences of novel Actinobacteria.</title>
        <authorList>
            <person name="Sahin N."/>
            <person name="Ay H."/>
            <person name="Saygin H."/>
        </authorList>
    </citation>
    <scope>NUCLEOTIDE SEQUENCE [LARGE SCALE GENOMIC DNA]</scope>
    <source>
        <strain evidence="7 8">H3C3</strain>
    </source>
</reference>
<dbReference type="OrthoDB" id="9804072at2"/>
<dbReference type="CDD" id="cd00635">
    <property type="entry name" value="PLPDE_III_YBL036c_like"/>
    <property type="match status" value="1"/>
</dbReference>
<keyword evidence="8" id="KW-1185">Reference proteome</keyword>
<accession>A0A4R5CEK9</accession>
<organism evidence="7 8">
    <name type="scientific">Actinomadura rubrisoli</name>
    <dbReference type="NCBI Taxonomy" id="2530368"/>
    <lineage>
        <taxon>Bacteria</taxon>
        <taxon>Bacillati</taxon>
        <taxon>Actinomycetota</taxon>
        <taxon>Actinomycetes</taxon>
        <taxon>Streptosporangiales</taxon>
        <taxon>Thermomonosporaceae</taxon>
        <taxon>Actinomadura</taxon>
    </lineage>
</organism>
<dbReference type="AlphaFoldDB" id="A0A4R5CEK9"/>
<feature type="region of interest" description="Disordered" evidence="5">
    <location>
        <begin position="1"/>
        <end position="39"/>
    </location>
</feature>
<dbReference type="HAMAP" id="MF_02087">
    <property type="entry name" value="PLP_homeostasis"/>
    <property type="match status" value="1"/>
</dbReference>
<comment type="cofactor">
    <cofactor evidence="3">
        <name>pyridoxal 5'-phosphate</name>
        <dbReference type="ChEBI" id="CHEBI:597326"/>
    </cofactor>
</comment>
<proteinExistence type="inferred from homology"/>
<dbReference type="InterPro" id="IPR001608">
    <property type="entry name" value="Ala_racemase_N"/>
</dbReference>
<evidence type="ECO:0000313" key="8">
    <source>
        <dbReference type="Proteomes" id="UP000294513"/>
    </source>
</evidence>
<evidence type="ECO:0000256" key="5">
    <source>
        <dbReference type="SAM" id="MobiDB-lite"/>
    </source>
</evidence>
<name>A0A4R5CEK9_9ACTN</name>
<gene>
    <name evidence="7" type="ORF">E1298_02115</name>
</gene>
<evidence type="ECO:0000259" key="6">
    <source>
        <dbReference type="Pfam" id="PF01168"/>
    </source>
</evidence>
<feature type="compositionally biased region" description="Low complexity" evidence="5">
    <location>
        <begin position="1"/>
        <end position="21"/>
    </location>
</feature>
<dbReference type="InterPro" id="IPR029066">
    <property type="entry name" value="PLP-binding_barrel"/>
</dbReference>
<evidence type="ECO:0000256" key="1">
    <source>
        <dbReference type="ARBA" id="ARBA00022898"/>
    </source>
</evidence>
<feature type="compositionally biased region" description="Basic and acidic residues" evidence="5">
    <location>
        <begin position="23"/>
        <end position="39"/>
    </location>
</feature>
<dbReference type="InterPro" id="IPR011078">
    <property type="entry name" value="PyrdxlP_homeostasis"/>
</dbReference>
<dbReference type="Pfam" id="PF01168">
    <property type="entry name" value="Ala_racemase_N"/>
    <property type="match status" value="1"/>
</dbReference>
<comment type="caution">
    <text evidence="7">The sequence shown here is derived from an EMBL/GenBank/DDBJ whole genome shotgun (WGS) entry which is preliminary data.</text>
</comment>
<comment type="similarity">
    <text evidence="2 4">Belongs to the pyridoxal phosphate-binding protein YggS/PROSC family.</text>
</comment>
<evidence type="ECO:0000256" key="4">
    <source>
        <dbReference type="RuleBase" id="RU004514"/>
    </source>
</evidence>